<evidence type="ECO:0000256" key="1">
    <source>
        <dbReference type="ARBA" id="ARBA00004173"/>
    </source>
</evidence>
<evidence type="ECO:0000256" key="4">
    <source>
        <dbReference type="ARBA" id="ARBA00022946"/>
    </source>
</evidence>
<protein>
    <recommendedName>
        <fullName evidence="3">Altered inheritance of mitochondria protein 9, mitochondrial</fullName>
    </recommendedName>
    <alternativeName>
        <fullName evidence="6">Found in mitochondrial proteome protein 29</fullName>
    </alternativeName>
</protein>
<comment type="similarity">
    <text evidence="2">Belongs to the AIM9 family.</text>
</comment>
<keyword evidence="9" id="KW-1185">Reference proteome</keyword>
<sequence>MLSFLRTSKCIQRPQRAYLSINCRGRPISHEELFAYTNGRFLVDEKNQLDRRYVKFNLDALCSTAATAGGKSSPITAIEKMEGGFSKVLLMQKENGMEVIAKIPCHIAGPAVLTTECEVGVLEFLRKHTDIPVPRILSWSSDSSNAVGVEYIIMEKASGVQLFQVWEKMPKTERSLLIRSLAKLEAQLSAIQFPASGGLYLQKKTKTSKCTPLDKDIDPTGSFCIGPSCDRAYQTEGIEAPDIPGVHDTGPWNKISALGISIARRELSRISSGHLTHHAHFYRGSVEECIQLLETTIHLMSLLDANSILARSSQPTLWHTDLHMGNIYVSPDEPSRIVSFIDLQGVLVLPAFLQARWPVFLKPWQESEYVRGPVQVKLPDDFDQLDEEEKRAALNEWEQDMLAKTYEIATYLENRPAYTAMNVPRVFRELFVRCGEISEMGILPLRECLIEISQNWSDLGFSGECPFSFTEEEIQIHERQFAGYENWHQVQAIARECLDTDTEGWISPQLDFENKRNLNKQLQDMYIQQMAGEKPPEEVKAMWPFPL</sequence>
<evidence type="ECO:0000256" key="3">
    <source>
        <dbReference type="ARBA" id="ARBA00016197"/>
    </source>
</evidence>
<dbReference type="InterPro" id="IPR051035">
    <property type="entry name" value="Mito_inheritance_9"/>
</dbReference>
<evidence type="ECO:0000256" key="5">
    <source>
        <dbReference type="ARBA" id="ARBA00023128"/>
    </source>
</evidence>
<evidence type="ECO:0000256" key="2">
    <source>
        <dbReference type="ARBA" id="ARBA00005543"/>
    </source>
</evidence>
<keyword evidence="8" id="KW-0808">Transferase</keyword>
<dbReference type="STRING" id="1429867.A0A0G4P7P4"/>
<feature type="domain" description="Aminoglycoside phosphotransferase" evidence="7">
    <location>
        <begin position="82"/>
        <end position="345"/>
    </location>
</feature>
<dbReference type="InterPro" id="IPR011009">
    <property type="entry name" value="Kinase-like_dom_sf"/>
</dbReference>
<dbReference type="Proteomes" id="UP000053732">
    <property type="component" value="Unassembled WGS sequence"/>
</dbReference>
<comment type="subcellular location">
    <subcellularLocation>
        <location evidence="1">Mitochondrion</location>
    </subcellularLocation>
</comment>
<gene>
    <name evidence="8" type="ORF">PCAMFM013_S007g000312</name>
</gene>
<reference evidence="8 9" key="1">
    <citation type="journal article" date="2014" name="Nat. Commun.">
        <title>Multiple recent horizontal transfers of a large genomic region in cheese making fungi.</title>
        <authorList>
            <person name="Cheeseman K."/>
            <person name="Ropars J."/>
            <person name="Renault P."/>
            <person name="Dupont J."/>
            <person name="Gouzy J."/>
            <person name="Branca A."/>
            <person name="Abraham A.L."/>
            <person name="Ceppi M."/>
            <person name="Conseiller E."/>
            <person name="Debuchy R."/>
            <person name="Malagnac F."/>
            <person name="Goarin A."/>
            <person name="Silar P."/>
            <person name="Lacoste S."/>
            <person name="Sallet E."/>
            <person name="Bensimon A."/>
            <person name="Giraud T."/>
            <person name="Brygoo Y."/>
        </authorList>
    </citation>
    <scope>NUCLEOTIDE SEQUENCE [LARGE SCALE GENOMIC DNA]</scope>
    <source>
        <strain evidence="9">FM 013</strain>
    </source>
</reference>
<dbReference type="InterPro" id="IPR002575">
    <property type="entry name" value="Aminoglycoside_PTrfase"/>
</dbReference>
<dbReference type="GO" id="GO:0005739">
    <property type="term" value="C:mitochondrion"/>
    <property type="evidence" value="ECO:0007669"/>
    <property type="project" value="UniProtKB-SubCell"/>
</dbReference>
<dbReference type="EMBL" id="HG793140">
    <property type="protein sequence ID" value="CRL22331.1"/>
    <property type="molecule type" value="Genomic_DNA"/>
</dbReference>
<evidence type="ECO:0000313" key="8">
    <source>
        <dbReference type="EMBL" id="CRL22331.1"/>
    </source>
</evidence>
<proteinExistence type="inferred from homology"/>
<dbReference type="PANTHER" id="PTHR36091:SF1">
    <property type="entry name" value="ALTERED INHERITANCE OF MITOCHONDRIA PROTEIN 9, MITOCHONDRIAL"/>
    <property type="match status" value="1"/>
</dbReference>
<keyword evidence="8" id="KW-0418">Kinase</keyword>
<dbReference type="GO" id="GO:0016301">
    <property type="term" value="F:kinase activity"/>
    <property type="evidence" value="ECO:0007669"/>
    <property type="project" value="UniProtKB-KW"/>
</dbReference>
<evidence type="ECO:0000259" key="7">
    <source>
        <dbReference type="Pfam" id="PF01636"/>
    </source>
</evidence>
<dbReference type="Pfam" id="PF01636">
    <property type="entry name" value="APH"/>
    <property type="match status" value="1"/>
</dbReference>
<keyword evidence="5" id="KW-0496">Mitochondrion</keyword>
<dbReference type="SUPFAM" id="SSF56112">
    <property type="entry name" value="Protein kinase-like (PK-like)"/>
    <property type="match status" value="1"/>
</dbReference>
<keyword evidence="4" id="KW-0809">Transit peptide</keyword>
<name>A0A0G4P7P4_PENC3</name>
<dbReference type="PANTHER" id="PTHR36091">
    <property type="entry name" value="ALTERED INHERITANCE OF MITOCHONDRIA PROTEIN 9, MITOCHONDRIAL"/>
    <property type="match status" value="1"/>
</dbReference>
<dbReference type="AlphaFoldDB" id="A0A0G4P7P4"/>
<evidence type="ECO:0000313" key="9">
    <source>
        <dbReference type="Proteomes" id="UP000053732"/>
    </source>
</evidence>
<evidence type="ECO:0000256" key="6">
    <source>
        <dbReference type="ARBA" id="ARBA00031849"/>
    </source>
</evidence>
<accession>A0A0G4P7P4</accession>
<organism evidence="8 9">
    <name type="scientific">Penicillium camemberti (strain FM 013)</name>
    <dbReference type="NCBI Taxonomy" id="1429867"/>
    <lineage>
        <taxon>Eukaryota</taxon>
        <taxon>Fungi</taxon>
        <taxon>Dikarya</taxon>
        <taxon>Ascomycota</taxon>
        <taxon>Pezizomycotina</taxon>
        <taxon>Eurotiomycetes</taxon>
        <taxon>Eurotiomycetidae</taxon>
        <taxon>Eurotiales</taxon>
        <taxon>Aspergillaceae</taxon>
        <taxon>Penicillium</taxon>
    </lineage>
</organism>